<feature type="domain" description="Integrator complex subunit 4/Protein SIEL C-terminal Ig-like" evidence="5">
    <location>
        <begin position="613"/>
        <end position="728"/>
    </location>
</feature>
<comment type="caution">
    <text evidence="6">The sequence shown here is derived from an EMBL/GenBank/DDBJ whole genome shotgun (WGS) entry which is preliminary data.</text>
</comment>
<feature type="domain" description="Condensin complex subunit 1 C-terminal" evidence="4">
    <location>
        <begin position="39"/>
        <end position="94"/>
    </location>
</feature>
<dbReference type="Gene3D" id="1.25.10.10">
    <property type="entry name" value="Leucine-rich Repeat Variant"/>
    <property type="match status" value="1"/>
</dbReference>
<dbReference type="Pfam" id="PF12717">
    <property type="entry name" value="Cnd1"/>
    <property type="match status" value="1"/>
</dbReference>
<comment type="subcellular location">
    <subcellularLocation>
        <location evidence="1">Nucleus</location>
    </subcellularLocation>
</comment>
<feature type="transmembrane region" description="Helical" evidence="3">
    <location>
        <begin position="421"/>
        <end position="442"/>
    </location>
</feature>
<protein>
    <submittedName>
        <fullName evidence="6">ARM repeat-containing protein</fullName>
    </submittedName>
</protein>
<keyword evidence="3" id="KW-1133">Transmembrane helix</keyword>
<keyword evidence="7" id="KW-1185">Reference proteome</keyword>
<name>A0A1Y2B7D0_9FUNG</name>
<gene>
    <name evidence="6" type="ORF">LY90DRAFT_424107</name>
</gene>
<dbReference type="Proteomes" id="UP000193920">
    <property type="component" value="Unassembled WGS sequence"/>
</dbReference>
<dbReference type="GO" id="GO:0016180">
    <property type="term" value="P:snRNA processing"/>
    <property type="evidence" value="ECO:0007669"/>
    <property type="project" value="TreeGrafter"/>
</dbReference>
<keyword evidence="3" id="KW-0472">Membrane</keyword>
<dbReference type="InterPro" id="IPR016024">
    <property type="entry name" value="ARM-type_fold"/>
</dbReference>
<dbReference type="GO" id="GO:0032039">
    <property type="term" value="C:integrator complex"/>
    <property type="evidence" value="ECO:0007669"/>
    <property type="project" value="TreeGrafter"/>
</dbReference>
<keyword evidence="3" id="KW-0812">Transmembrane</keyword>
<evidence type="ECO:0000256" key="3">
    <source>
        <dbReference type="SAM" id="Phobius"/>
    </source>
</evidence>
<dbReference type="SUPFAM" id="SSF48371">
    <property type="entry name" value="ARM repeat"/>
    <property type="match status" value="1"/>
</dbReference>
<dbReference type="InterPro" id="IPR057412">
    <property type="entry name" value="INTS4_C"/>
</dbReference>
<dbReference type="OrthoDB" id="18190at2759"/>
<dbReference type="Pfam" id="PF25458">
    <property type="entry name" value="INTS4_C"/>
    <property type="match status" value="1"/>
</dbReference>
<dbReference type="AlphaFoldDB" id="A0A1Y2B7D0"/>
<dbReference type="InterPro" id="IPR032682">
    <property type="entry name" value="Cnd1_C"/>
</dbReference>
<evidence type="ECO:0000313" key="7">
    <source>
        <dbReference type="Proteomes" id="UP000193920"/>
    </source>
</evidence>
<evidence type="ECO:0000256" key="2">
    <source>
        <dbReference type="ARBA" id="ARBA00023242"/>
    </source>
</evidence>
<dbReference type="PANTHER" id="PTHR20938:SF0">
    <property type="entry name" value="INTEGRATOR COMPLEX SUBUNIT 4"/>
    <property type="match status" value="1"/>
</dbReference>
<dbReference type="EMBL" id="MCOG01000173">
    <property type="protein sequence ID" value="ORY30634.1"/>
    <property type="molecule type" value="Genomic_DNA"/>
</dbReference>
<evidence type="ECO:0000259" key="5">
    <source>
        <dbReference type="Pfam" id="PF25458"/>
    </source>
</evidence>
<proteinExistence type="predicted"/>
<dbReference type="STRING" id="1754190.A0A1Y2B7D0"/>
<sequence>MSESASRQDNKRNSNLYKEKAFFLKNHFSIRNIQKIIEYFLVDEDELVRKAALLTLIHLHSNNIQLHITLYRQLKKLLKDTNEDVRIAAMNAIWLLVSQNGDYKIIPEYDNYHGLLVNDAFMKICNMINDSSVTVRTKTCAILGSFKNVHINYLCQALTKKILSNFKYKKQDQNSSSSRNNSSRSSKKIKIPSGDLLLDNEKIYLSDASACGAFVHGLEDEYQEVRNAALDSICEHSLQSLLFAQKAIVFLVDMFNDEIFEIRLQAIHILHKIASKHVIRLSQDQLQNVLSSLQDASSISRFAAHKMLSALYVVNSECAKILIKALLNDITAYKEDQESVYNCFKHIGLKHADFIENLIPVLLKIEKPFLPQEQVSDDPIHIGHIILIYNAASIKPKILYQVPEYTFKQYYYLRDVYPDCFPILTVCLNKIIIIITVILIFLSFNYSLYTQLIDDLLNDVILSIQSIKNQVDNGRYQHALDIIKDCKSKLFYIKKTKDSLSEKVELISQYLSCCKIILKNYKTHSTNIEYFASLLQLTYQMQYTFMGVQSCLLPQLEAFRVLSHLLLISQYLKTSNGIQKLKKTIGSYILPSFNITNNIKKTKVSISSTIDAKEIKFSAEMPYHIDIKANIKNVTDPTNLLIEVIMPNQAKYFYNPLIHHFKPSGPYSYKLNSFIVLEENAWSDYANIEIHITYEFQPQFDTVDKYLLNYNEITSANITNNTSCKVRLTEVPLVLSIYPEVIK</sequence>
<dbReference type="PANTHER" id="PTHR20938">
    <property type="entry name" value="INTEGRATOR COMPLEX SUBUNIT 4"/>
    <property type="match status" value="1"/>
</dbReference>
<evidence type="ECO:0000259" key="4">
    <source>
        <dbReference type="Pfam" id="PF12717"/>
    </source>
</evidence>
<evidence type="ECO:0000256" key="1">
    <source>
        <dbReference type="ARBA" id="ARBA00004123"/>
    </source>
</evidence>
<reference evidence="6 7" key="1">
    <citation type="submission" date="2016-08" db="EMBL/GenBank/DDBJ databases">
        <title>A Parts List for Fungal Cellulosomes Revealed by Comparative Genomics.</title>
        <authorList>
            <consortium name="DOE Joint Genome Institute"/>
            <person name="Haitjema C.H."/>
            <person name="Gilmore S.P."/>
            <person name="Henske J.K."/>
            <person name="Solomon K.V."/>
            <person name="De Groot R."/>
            <person name="Kuo A."/>
            <person name="Mondo S.J."/>
            <person name="Salamov A.A."/>
            <person name="Labutti K."/>
            <person name="Zhao Z."/>
            <person name="Chiniquy J."/>
            <person name="Barry K."/>
            <person name="Brewer H.M."/>
            <person name="Purvine S.O."/>
            <person name="Wright A.T."/>
            <person name="Boxma B."/>
            <person name="Van Alen T."/>
            <person name="Hackstein J.H."/>
            <person name="Baker S.E."/>
            <person name="Grigoriev I.V."/>
            <person name="O'Malley M.A."/>
        </authorList>
    </citation>
    <scope>NUCLEOTIDE SEQUENCE [LARGE SCALE GENOMIC DNA]</scope>
    <source>
        <strain evidence="6 7">G1</strain>
    </source>
</reference>
<dbReference type="InterPro" id="IPR011989">
    <property type="entry name" value="ARM-like"/>
</dbReference>
<keyword evidence="2" id="KW-0539">Nucleus</keyword>
<evidence type="ECO:0000313" key="6">
    <source>
        <dbReference type="EMBL" id="ORY30634.1"/>
    </source>
</evidence>
<organism evidence="6 7">
    <name type="scientific">Neocallimastix californiae</name>
    <dbReference type="NCBI Taxonomy" id="1754190"/>
    <lineage>
        <taxon>Eukaryota</taxon>
        <taxon>Fungi</taxon>
        <taxon>Fungi incertae sedis</taxon>
        <taxon>Chytridiomycota</taxon>
        <taxon>Chytridiomycota incertae sedis</taxon>
        <taxon>Neocallimastigomycetes</taxon>
        <taxon>Neocallimastigales</taxon>
        <taxon>Neocallimastigaceae</taxon>
        <taxon>Neocallimastix</taxon>
    </lineage>
</organism>
<accession>A0A1Y2B7D0</accession>